<dbReference type="PRINTS" id="PR01217">
    <property type="entry name" value="PRICHEXTENSN"/>
</dbReference>
<accession>A0A8J4CD13</accession>
<comment type="caution">
    <text evidence="2">The sequence shown here is derived from an EMBL/GenBank/DDBJ whole genome shotgun (WGS) entry which is preliminary data.</text>
</comment>
<feature type="compositionally biased region" description="Pro residues" evidence="1">
    <location>
        <begin position="263"/>
        <end position="425"/>
    </location>
</feature>
<feature type="region of interest" description="Disordered" evidence="1">
    <location>
        <begin position="263"/>
        <end position="454"/>
    </location>
</feature>
<keyword evidence="4" id="KW-1185">Reference proteome</keyword>
<dbReference type="Proteomes" id="UP000722791">
    <property type="component" value="Unassembled WGS sequence"/>
</dbReference>
<dbReference type="AlphaFoldDB" id="A0A8J4CD13"/>
<protein>
    <submittedName>
        <fullName evidence="2">Uncharacterized protein</fullName>
    </submittedName>
</protein>
<evidence type="ECO:0000313" key="4">
    <source>
        <dbReference type="Proteomes" id="UP000747110"/>
    </source>
</evidence>
<dbReference type="EMBL" id="BNCP01000013">
    <property type="protein sequence ID" value="GIL78633.1"/>
    <property type="molecule type" value="Genomic_DNA"/>
</dbReference>
<gene>
    <name evidence="2" type="ORF">Vretifemale_8039</name>
    <name evidence="3" type="ORF">Vretimale_6235</name>
</gene>
<evidence type="ECO:0000256" key="1">
    <source>
        <dbReference type="SAM" id="MobiDB-lite"/>
    </source>
</evidence>
<proteinExistence type="predicted"/>
<feature type="compositionally biased region" description="Pro residues" evidence="1">
    <location>
        <begin position="435"/>
        <end position="454"/>
    </location>
</feature>
<evidence type="ECO:0000313" key="3">
    <source>
        <dbReference type="EMBL" id="GIM01415.1"/>
    </source>
</evidence>
<dbReference type="OrthoDB" id="543473at2759"/>
<reference evidence="2" key="1">
    <citation type="journal article" date="2021" name="Proc. Natl. Acad. Sci. U.S.A.">
        <title>Three genomes in the algal genus Volvox reveal the fate of a haploid sex-determining region after a transition to homothallism.</title>
        <authorList>
            <person name="Yamamoto K."/>
            <person name="Hamaji T."/>
            <person name="Kawai-Toyooka H."/>
            <person name="Matsuzaki R."/>
            <person name="Takahashi F."/>
            <person name="Nishimura Y."/>
            <person name="Kawachi M."/>
            <person name="Noguchi H."/>
            <person name="Minakuchi Y."/>
            <person name="Umen J.G."/>
            <person name="Toyoda A."/>
            <person name="Nozaki H."/>
        </authorList>
    </citation>
    <scope>NUCLEOTIDE SEQUENCE</scope>
    <source>
        <strain evidence="3">NIES-3785</strain>
        <strain evidence="2">NIES-3786</strain>
    </source>
</reference>
<sequence length="454" mass="47461">MNRWKVAGARPRKYGLLVIAAQLLMGFLAPAATYTITVYSNVAVTGKPGVVDSVNKLLTDFPRAAISVSSLKQSNSQPSSTELASTNAFIIYAAGSRSYFDTEGLATNPAKLSALASWITAGGSLILADGADTTNSVASNSFISLINALLGPGQEAGCKAAAFDLTTRIFRRFDPPSVFGFLPVKNFRYQQGDTFSALACRSGLPIYSSNATQKMFSRAAALTWGLGKGAITWTGANILTNPNGPIALVVAAAVIVEPLALPPPPPPPPSPQRPPPRRSPPPSPPPPPPPVRSPPPPPPVRSPPPPPPVRSPPPPPPVRFPPPPPPVRSPPPPPPVRFPPLPPPVRSPPPPPPVRSPPPPPPVRSPPPSPPVRSPPPSPPVRSPPPLPVRAPPPPSIFSRPAPPPPPPPRGRLPSSPPVGSPPSNKPSTGRRRPPPPPYEAPPPYMDYGPPPLI</sequence>
<dbReference type="Proteomes" id="UP000747110">
    <property type="component" value="Unassembled WGS sequence"/>
</dbReference>
<dbReference type="EMBL" id="BNCQ01000009">
    <property type="protein sequence ID" value="GIM01415.1"/>
    <property type="molecule type" value="Genomic_DNA"/>
</dbReference>
<evidence type="ECO:0000313" key="2">
    <source>
        <dbReference type="EMBL" id="GIL78633.1"/>
    </source>
</evidence>
<name>A0A8J4CD13_9CHLO</name>
<organism evidence="2 4">
    <name type="scientific">Volvox reticuliferus</name>
    <dbReference type="NCBI Taxonomy" id="1737510"/>
    <lineage>
        <taxon>Eukaryota</taxon>
        <taxon>Viridiplantae</taxon>
        <taxon>Chlorophyta</taxon>
        <taxon>core chlorophytes</taxon>
        <taxon>Chlorophyceae</taxon>
        <taxon>CS clade</taxon>
        <taxon>Chlamydomonadales</taxon>
        <taxon>Volvocaceae</taxon>
        <taxon>Volvox</taxon>
    </lineage>
</organism>